<feature type="signal peptide" evidence="1">
    <location>
        <begin position="1"/>
        <end position="18"/>
    </location>
</feature>
<evidence type="ECO:0000256" key="1">
    <source>
        <dbReference type="SAM" id="SignalP"/>
    </source>
</evidence>
<sequence length="122" mass="13847">MIFGCLLSILGWWSTCLDLDESCLFIWTPEISLFPLRSSGDAYFSSESTRLVSWTLPESVIFLPVLAAPPDVLLSLDWVLSMSLLEMLLLWLSDMLLWLHREVGNGFSGIHMGFEASERGRY</sequence>
<name>A0A0A8XX74_ARUDO</name>
<organism evidence="2">
    <name type="scientific">Arundo donax</name>
    <name type="common">Giant reed</name>
    <name type="synonym">Donax arundinaceus</name>
    <dbReference type="NCBI Taxonomy" id="35708"/>
    <lineage>
        <taxon>Eukaryota</taxon>
        <taxon>Viridiplantae</taxon>
        <taxon>Streptophyta</taxon>
        <taxon>Embryophyta</taxon>
        <taxon>Tracheophyta</taxon>
        <taxon>Spermatophyta</taxon>
        <taxon>Magnoliopsida</taxon>
        <taxon>Liliopsida</taxon>
        <taxon>Poales</taxon>
        <taxon>Poaceae</taxon>
        <taxon>PACMAD clade</taxon>
        <taxon>Arundinoideae</taxon>
        <taxon>Arundineae</taxon>
        <taxon>Arundo</taxon>
    </lineage>
</organism>
<protein>
    <submittedName>
        <fullName evidence="2">NEK4</fullName>
    </submittedName>
</protein>
<proteinExistence type="predicted"/>
<dbReference type="AlphaFoldDB" id="A0A0A8XX74"/>
<feature type="chain" id="PRO_5002042003" evidence="1">
    <location>
        <begin position="19"/>
        <end position="122"/>
    </location>
</feature>
<keyword evidence="1" id="KW-0732">Signal</keyword>
<dbReference type="EMBL" id="GBRH01279316">
    <property type="protein sequence ID" value="JAD18579.1"/>
    <property type="molecule type" value="Transcribed_RNA"/>
</dbReference>
<reference evidence="2" key="1">
    <citation type="submission" date="2014-09" db="EMBL/GenBank/DDBJ databases">
        <authorList>
            <person name="Magalhaes I.L.F."/>
            <person name="Oliveira U."/>
            <person name="Santos F.R."/>
            <person name="Vidigal T.H.D.A."/>
            <person name="Brescovit A.D."/>
            <person name="Santos A.J."/>
        </authorList>
    </citation>
    <scope>NUCLEOTIDE SEQUENCE</scope>
    <source>
        <tissue evidence="2">Shoot tissue taken approximately 20 cm above the soil surface</tissue>
    </source>
</reference>
<reference evidence="2" key="2">
    <citation type="journal article" date="2015" name="Data Brief">
        <title>Shoot transcriptome of the giant reed, Arundo donax.</title>
        <authorList>
            <person name="Barrero R.A."/>
            <person name="Guerrero F.D."/>
            <person name="Moolhuijzen P."/>
            <person name="Goolsby J.A."/>
            <person name="Tidwell J."/>
            <person name="Bellgard S.E."/>
            <person name="Bellgard M.I."/>
        </authorList>
    </citation>
    <scope>NUCLEOTIDE SEQUENCE</scope>
    <source>
        <tissue evidence="2">Shoot tissue taken approximately 20 cm above the soil surface</tissue>
    </source>
</reference>
<evidence type="ECO:0000313" key="2">
    <source>
        <dbReference type="EMBL" id="JAD18579.1"/>
    </source>
</evidence>
<accession>A0A0A8XX74</accession>